<keyword evidence="2" id="KW-0479">Metal-binding</keyword>
<keyword evidence="4" id="KW-0411">Iron-sulfur</keyword>
<sequence length="222" mass="23516">MICNADEGDPGAFMDRSICEGDPHSVIEGMAIGAYAIGARDGFIYCRAEYPVALERLEVAIQQAREYGLLGENIVGSDFCFDLQIKEGAGAFVCGEETALIASIEGRRGEPRPRPPFPAQSGLWGRPTNINNVESWANVPPIILRGAEWFSSIGTVRSKGTKVFALTGQVNNIGLVEVPMGITVGEIVFDVGGGIANGKRFKAVQTGGPLGGCLPVAYLNTP</sequence>
<evidence type="ECO:0000256" key="2">
    <source>
        <dbReference type="ARBA" id="ARBA00022723"/>
    </source>
</evidence>
<dbReference type="Gene3D" id="3.10.20.600">
    <property type="match status" value="1"/>
</dbReference>
<evidence type="ECO:0000313" key="7">
    <source>
        <dbReference type="Proteomes" id="UP000588083"/>
    </source>
</evidence>
<evidence type="ECO:0000256" key="3">
    <source>
        <dbReference type="ARBA" id="ARBA00023004"/>
    </source>
</evidence>
<comment type="caution">
    <text evidence="6">The sequence shown here is derived from an EMBL/GenBank/DDBJ whole genome shotgun (WGS) entry which is preliminary data.</text>
</comment>
<dbReference type="GO" id="GO:0046872">
    <property type="term" value="F:metal ion binding"/>
    <property type="evidence" value="ECO:0007669"/>
    <property type="project" value="UniProtKB-KW"/>
</dbReference>
<dbReference type="PANTHER" id="PTHR43578">
    <property type="entry name" value="NADH-QUINONE OXIDOREDUCTASE SUBUNIT F"/>
    <property type="match status" value="1"/>
</dbReference>
<dbReference type="SUPFAM" id="SSF142984">
    <property type="entry name" value="Nqo1 middle domain-like"/>
    <property type="match status" value="1"/>
</dbReference>
<reference evidence="6 7" key="1">
    <citation type="journal article" date="2020" name="Front. Microbiol.">
        <title>Single-cell genomics of novel Actinobacteria with the Wood-Ljungdahl pathway discovered in a serpentinizing system.</title>
        <authorList>
            <person name="Merino N."/>
            <person name="Kawai M."/>
            <person name="Boyd E.S."/>
            <person name="Colman D.R."/>
            <person name="McGlynn S.E."/>
            <person name="Nealson K.H."/>
            <person name="Kurokawa K."/>
            <person name="Hongoh Y."/>
        </authorList>
    </citation>
    <scope>NUCLEOTIDE SEQUENCE [LARGE SCALE GENOMIC DNA]</scope>
    <source>
        <strain evidence="6 7">S34</strain>
    </source>
</reference>
<keyword evidence="3" id="KW-0408">Iron</keyword>
<feature type="domain" description="NADH-ubiquinone oxidoreductase 51kDa subunit FMN-binding" evidence="5">
    <location>
        <begin position="2"/>
        <end position="140"/>
    </location>
</feature>
<gene>
    <name evidence="6" type="ORF">HKBW3S34_02391</name>
</gene>
<dbReference type="GO" id="GO:0051539">
    <property type="term" value="F:4 iron, 4 sulfur cluster binding"/>
    <property type="evidence" value="ECO:0007669"/>
    <property type="project" value="UniProtKB-KW"/>
</dbReference>
<evidence type="ECO:0000259" key="5">
    <source>
        <dbReference type="Pfam" id="PF01512"/>
    </source>
</evidence>
<dbReference type="InterPro" id="IPR011538">
    <property type="entry name" value="Nuo51_FMN-bd"/>
</dbReference>
<accession>A0A6V8PKT7</accession>
<evidence type="ECO:0000313" key="6">
    <source>
        <dbReference type="EMBL" id="GFP31471.1"/>
    </source>
</evidence>
<keyword evidence="1" id="KW-0004">4Fe-4S</keyword>
<organism evidence="6 7">
    <name type="scientific">Candidatus Hakubella thermalkaliphila</name>
    <dbReference type="NCBI Taxonomy" id="2754717"/>
    <lineage>
        <taxon>Bacteria</taxon>
        <taxon>Bacillati</taxon>
        <taxon>Actinomycetota</taxon>
        <taxon>Actinomycetota incertae sedis</taxon>
        <taxon>Candidatus Hakubellales</taxon>
        <taxon>Candidatus Hakubellaceae</taxon>
        <taxon>Candidatus Hakubella</taxon>
    </lineage>
</organism>
<proteinExistence type="predicted"/>
<dbReference type="PANTHER" id="PTHR43578:SF3">
    <property type="entry name" value="NADH-QUINONE OXIDOREDUCTASE SUBUNIT F"/>
    <property type="match status" value="1"/>
</dbReference>
<dbReference type="InterPro" id="IPR037225">
    <property type="entry name" value="Nuo51_FMN-bd_sf"/>
</dbReference>
<dbReference type="EMBL" id="BLRZ01000351">
    <property type="protein sequence ID" value="GFP31471.1"/>
    <property type="molecule type" value="Genomic_DNA"/>
</dbReference>
<keyword evidence="7" id="KW-1185">Reference proteome</keyword>
<dbReference type="Pfam" id="PF01512">
    <property type="entry name" value="Complex1_51K"/>
    <property type="match status" value="1"/>
</dbReference>
<dbReference type="Gene3D" id="3.40.50.11540">
    <property type="entry name" value="NADH-ubiquinone oxidoreductase 51kDa subunit"/>
    <property type="match status" value="1"/>
</dbReference>
<name>A0A6V8PKT7_9ACTN</name>
<dbReference type="AlphaFoldDB" id="A0A6V8PKT7"/>
<evidence type="ECO:0000256" key="1">
    <source>
        <dbReference type="ARBA" id="ARBA00022485"/>
    </source>
</evidence>
<dbReference type="Proteomes" id="UP000588083">
    <property type="component" value="Unassembled WGS sequence"/>
</dbReference>
<evidence type="ECO:0000256" key="4">
    <source>
        <dbReference type="ARBA" id="ARBA00023014"/>
    </source>
</evidence>
<feature type="non-terminal residue" evidence="6">
    <location>
        <position position="222"/>
    </location>
</feature>
<protein>
    <submittedName>
        <fullName evidence="6">NADH-quinone oxidoreductase subunit F</fullName>
    </submittedName>
</protein>
<dbReference type="SUPFAM" id="SSF142019">
    <property type="entry name" value="Nqo1 FMN-binding domain-like"/>
    <property type="match status" value="1"/>
</dbReference>